<keyword evidence="7" id="KW-0256">Endoplasmic reticulum</keyword>
<name>A0A915EJI3_9BILA</name>
<evidence type="ECO:0000256" key="6">
    <source>
        <dbReference type="ARBA" id="ARBA00022692"/>
    </source>
</evidence>
<evidence type="ECO:0000256" key="5">
    <source>
        <dbReference type="ARBA" id="ARBA00020208"/>
    </source>
</evidence>
<keyword evidence="6" id="KW-0812">Transmembrane</keyword>
<evidence type="ECO:0000256" key="2">
    <source>
        <dbReference type="ARBA" id="ARBA00004586"/>
    </source>
</evidence>
<evidence type="ECO:0000313" key="12">
    <source>
        <dbReference type="Proteomes" id="UP000887574"/>
    </source>
</evidence>
<evidence type="ECO:0000313" key="13">
    <source>
        <dbReference type="WBParaSite" id="jg7375"/>
    </source>
</evidence>
<evidence type="ECO:0000256" key="9">
    <source>
        <dbReference type="ARBA" id="ARBA00023136"/>
    </source>
</evidence>
<dbReference type="Proteomes" id="UP000887574">
    <property type="component" value="Unplaced"/>
</dbReference>
<sequence>MAFFFTKIFRNLILIAVLFNAINFYLKWKSYTITAKDFKTSAAGAANDNALSAISKLTSDLRKSYKHKIPYDLHWVPLSAGGLQLRAQFLFAEVTSTWLCLLLAHTLSGDQVSTGVNTTCTVLTGQVARYSDAMSGVVKENFAKGQNFRHGQFESYIYDFAEGTHAVCYGRGFAPASAVWTTTGALANGDPLAMAKIVYVYGKAVFDNTFHFATEMFHHYKDKATKFEL</sequence>
<dbReference type="AlphaFoldDB" id="A0A915EJI3"/>
<dbReference type="InterPro" id="IPR006716">
    <property type="entry name" value="ERG2_sigma1_rcpt-like"/>
</dbReference>
<protein>
    <recommendedName>
        <fullName evidence="5">Sigma non-opioid intracellular receptor 1</fullName>
    </recommendedName>
    <alternativeName>
        <fullName evidence="10">Sigma 1-type opioid receptor</fullName>
    </alternativeName>
</protein>
<keyword evidence="12" id="KW-1185">Reference proteome</keyword>
<evidence type="ECO:0000256" key="8">
    <source>
        <dbReference type="ARBA" id="ARBA00022989"/>
    </source>
</evidence>
<evidence type="ECO:0000256" key="11">
    <source>
        <dbReference type="RuleBase" id="RU368083"/>
    </source>
</evidence>
<dbReference type="GO" id="GO:0005637">
    <property type="term" value="C:nuclear inner membrane"/>
    <property type="evidence" value="ECO:0007669"/>
    <property type="project" value="UniProtKB-SubCell"/>
</dbReference>
<dbReference type="Pfam" id="PF04622">
    <property type="entry name" value="ERG2_Sigma1R"/>
    <property type="match status" value="1"/>
</dbReference>
<organism evidence="12 13">
    <name type="scientific">Ditylenchus dipsaci</name>
    <dbReference type="NCBI Taxonomy" id="166011"/>
    <lineage>
        <taxon>Eukaryota</taxon>
        <taxon>Metazoa</taxon>
        <taxon>Ecdysozoa</taxon>
        <taxon>Nematoda</taxon>
        <taxon>Chromadorea</taxon>
        <taxon>Rhabditida</taxon>
        <taxon>Tylenchina</taxon>
        <taxon>Tylenchomorpha</taxon>
        <taxon>Sphaerularioidea</taxon>
        <taxon>Anguinidae</taxon>
        <taxon>Anguininae</taxon>
        <taxon>Ditylenchus</taxon>
    </lineage>
</organism>
<keyword evidence="9" id="KW-0472">Membrane</keyword>
<dbReference type="PANTHER" id="PTHR10868">
    <property type="entry name" value="SIGMA 1-TYPE OPIOID RECEPTOR-RELATED"/>
    <property type="match status" value="1"/>
</dbReference>
<comment type="subcellular location">
    <subcellularLocation>
        <location evidence="2">Endoplasmic reticulum membrane</location>
    </subcellularLocation>
    <subcellularLocation>
        <location evidence="1">Nucleus inner membrane</location>
    </subcellularLocation>
    <subcellularLocation>
        <location evidence="3">Nucleus outer membrane</location>
    </subcellularLocation>
</comment>
<proteinExistence type="inferred from homology"/>
<evidence type="ECO:0000256" key="7">
    <source>
        <dbReference type="ARBA" id="ARBA00022824"/>
    </source>
</evidence>
<evidence type="ECO:0000256" key="4">
    <source>
        <dbReference type="ARBA" id="ARBA00007141"/>
    </source>
</evidence>
<comment type="similarity">
    <text evidence="4 11">Belongs to the ERG2 family.</text>
</comment>
<evidence type="ECO:0000256" key="3">
    <source>
        <dbReference type="ARBA" id="ARBA00004649"/>
    </source>
</evidence>
<keyword evidence="8" id="KW-1133">Transmembrane helix</keyword>
<evidence type="ECO:0000256" key="1">
    <source>
        <dbReference type="ARBA" id="ARBA00004540"/>
    </source>
</evidence>
<dbReference type="WBParaSite" id="jg7375">
    <property type="protein sequence ID" value="jg7375"/>
    <property type="gene ID" value="jg7375"/>
</dbReference>
<dbReference type="GO" id="GO:0005789">
    <property type="term" value="C:endoplasmic reticulum membrane"/>
    <property type="evidence" value="ECO:0007669"/>
    <property type="project" value="UniProtKB-SubCell"/>
</dbReference>
<dbReference type="PANTHER" id="PTHR10868:SF1">
    <property type="entry name" value="SIGMA NON-OPIOID INTRACELLULAR RECEPTOR 1"/>
    <property type="match status" value="1"/>
</dbReference>
<dbReference type="GO" id="GO:0005640">
    <property type="term" value="C:nuclear outer membrane"/>
    <property type="evidence" value="ECO:0007669"/>
    <property type="project" value="UniProtKB-SubCell"/>
</dbReference>
<accession>A0A915EJI3</accession>
<evidence type="ECO:0000256" key="10">
    <source>
        <dbReference type="ARBA" id="ARBA00033467"/>
    </source>
</evidence>
<reference evidence="13" key="1">
    <citation type="submission" date="2022-11" db="UniProtKB">
        <authorList>
            <consortium name="WormBaseParasite"/>
        </authorList>
    </citation>
    <scope>IDENTIFICATION</scope>
</reference>